<gene>
    <name evidence="5" type="ORF">CRX42_07200</name>
</gene>
<dbReference type="InterPro" id="IPR016032">
    <property type="entry name" value="Sig_transdc_resp-reg_C-effctor"/>
</dbReference>
<name>A0A2W0ETM7_PSEJE</name>
<evidence type="ECO:0000313" key="6">
    <source>
        <dbReference type="Proteomes" id="UP000247437"/>
    </source>
</evidence>
<sequence>MDDLNIYRKKDVLLRINFKPVLDDFSVLAKDLHRSDWERHLRKVLHRIGYDSYLLSLGSSTTNDPFNRIMTTYPSDWLRRYKDENFIQVDPIIRHCRHHFVPLVWVDARRQARSRTNEFWKAREEYGLLQGVSIPLRCNEMVGSLNVAHCMNSTDGFDDGLDAPLGKLFMLIPFLLEGSQKHLIKPGEKFCSLTLRESEVLKWSCVGKTTWEMSCILGCSERTINFHIANASRKLGSFSRRQAVGVALAQGLISL</sequence>
<dbReference type="RefSeq" id="WP_110658551.1">
    <property type="nucleotide sequence ID" value="NZ_PDLL01000054.1"/>
</dbReference>
<comment type="caution">
    <text evidence="5">The sequence shown here is derived from an EMBL/GenBank/DDBJ whole genome shotgun (WGS) entry which is preliminary data.</text>
</comment>
<dbReference type="GO" id="GO:0003677">
    <property type="term" value="F:DNA binding"/>
    <property type="evidence" value="ECO:0007669"/>
    <property type="project" value="UniProtKB-KW"/>
</dbReference>
<dbReference type="SUPFAM" id="SSF75516">
    <property type="entry name" value="Pheromone-binding domain of LuxR-like quorum-sensing transcription factors"/>
    <property type="match status" value="1"/>
</dbReference>
<accession>A0A2W0ETM7</accession>
<dbReference type="PANTHER" id="PTHR44688:SF16">
    <property type="entry name" value="DNA-BINDING TRANSCRIPTIONAL ACTIVATOR DEVR_DOSR"/>
    <property type="match status" value="1"/>
</dbReference>
<dbReference type="Pfam" id="PF03472">
    <property type="entry name" value="Autoind_bind"/>
    <property type="match status" value="1"/>
</dbReference>
<dbReference type="Pfam" id="PF00196">
    <property type="entry name" value="GerE"/>
    <property type="match status" value="1"/>
</dbReference>
<dbReference type="Proteomes" id="UP000247437">
    <property type="component" value="Unassembled WGS sequence"/>
</dbReference>
<dbReference type="PRINTS" id="PR00038">
    <property type="entry name" value="HTHLUXR"/>
</dbReference>
<dbReference type="Gene3D" id="3.30.450.80">
    <property type="entry name" value="Transcription factor LuxR-like, autoinducer-binding domain"/>
    <property type="match status" value="1"/>
</dbReference>
<dbReference type="EMBL" id="PDLL01000054">
    <property type="protein sequence ID" value="PYY71256.1"/>
    <property type="molecule type" value="Genomic_DNA"/>
</dbReference>
<dbReference type="Gene3D" id="1.10.10.10">
    <property type="entry name" value="Winged helix-like DNA-binding domain superfamily/Winged helix DNA-binding domain"/>
    <property type="match status" value="1"/>
</dbReference>
<dbReference type="OrthoDB" id="9774661at2"/>
<evidence type="ECO:0000256" key="1">
    <source>
        <dbReference type="ARBA" id="ARBA00023015"/>
    </source>
</evidence>
<evidence type="ECO:0000256" key="3">
    <source>
        <dbReference type="ARBA" id="ARBA00023163"/>
    </source>
</evidence>
<keyword evidence="2" id="KW-0238">DNA-binding</keyword>
<protein>
    <submittedName>
        <fullName evidence="5">LuxR family transcriptional regulator</fullName>
    </submittedName>
</protein>
<dbReference type="PANTHER" id="PTHR44688">
    <property type="entry name" value="DNA-BINDING TRANSCRIPTIONAL ACTIVATOR DEVR_DOSR"/>
    <property type="match status" value="1"/>
</dbReference>
<dbReference type="SMART" id="SM00421">
    <property type="entry name" value="HTH_LUXR"/>
    <property type="match status" value="1"/>
</dbReference>
<dbReference type="GO" id="GO:0006355">
    <property type="term" value="P:regulation of DNA-templated transcription"/>
    <property type="evidence" value="ECO:0007669"/>
    <property type="project" value="InterPro"/>
</dbReference>
<dbReference type="InterPro" id="IPR000792">
    <property type="entry name" value="Tscrpt_reg_LuxR_C"/>
</dbReference>
<dbReference type="AlphaFoldDB" id="A0A2W0ETM7"/>
<evidence type="ECO:0000313" key="5">
    <source>
        <dbReference type="EMBL" id="PYY71256.1"/>
    </source>
</evidence>
<dbReference type="PROSITE" id="PS50043">
    <property type="entry name" value="HTH_LUXR_2"/>
    <property type="match status" value="1"/>
</dbReference>
<reference evidence="5 6" key="1">
    <citation type="journal article" date="2018" name="Appl. Microbiol. Biotechnol.">
        <title>Characterization of the caprolactam degradation pathway in Pseudomonas jessenii using mass spectrometry-based proteomics.</title>
        <authorList>
            <person name="Otzen M."/>
            <person name="Palacio C."/>
            <person name="Janssen D.B."/>
        </authorList>
    </citation>
    <scope>NUCLEOTIDE SEQUENCE [LARGE SCALE GENOMIC DNA]</scope>
    <source>
        <strain evidence="5 6">GO3</strain>
    </source>
</reference>
<keyword evidence="1" id="KW-0805">Transcription regulation</keyword>
<feature type="domain" description="HTH luxR-type" evidence="4">
    <location>
        <begin position="186"/>
        <end position="251"/>
    </location>
</feature>
<dbReference type="InterPro" id="IPR005143">
    <property type="entry name" value="TF_LuxR_autoind-bd_dom"/>
</dbReference>
<organism evidence="5 6">
    <name type="scientific">Pseudomonas jessenii</name>
    <dbReference type="NCBI Taxonomy" id="77298"/>
    <lineage>
        <taxon>Bacteria</taxon>
        <taxon>Pseudomonadati</taxon>
        <taxon>Pseudomonadota</taxon>
        <taxon>Gammaproteobacteria</taxon>
        <taxon>Pseudomonadales</taxon>
        <taxon>Pseudomonadaceae</taxon>
        <taxon>Pseudomonas</taxon>
    </lineage>
</organism>
<evidence type="ECO:0000256" key="2">
    <source>
        <dbReference type="ARBA" id="ARBA00023125"/>
    </source>
</evidence>
<dbReference type="InterPro" id="IPR036388">
    <property type="entry name" value="WH-like_DNA-bd_sf"/>
</dbReference>
<evidence type="ECO:0000259" key="4">
    <source>
        <dbReference type="PROSITE" id="PS50043"/>
    </source>
</evidence>
<keyword evidence="3" id="KW-0804">Transcription</keyword>
<dbReference type="InterPro" id="IPR036693">
    <property type="entry name" value="TF_LuxR_autoind-bd_dom_sf"/>
</dbReference>
<dbReference type="SUPFAM" id="SSF46894">
    <property type="entry name" value="C-terminal effector domain of the bipartite response regulators"/>
    <property type="match status" value="1"/>
</dbReference>
<proteinExistence type="predicted"/>
<dbReference type="CDD" id="cd06170">
    <property type="entry name" value="LuxR_C_like"/>
    <property type="match status" value="1"/>
</dbReference>